<dbReference type="EMBL" id="MHCJ01000003">
    <property type="protein sequence ID" value="OGY18353.1"/>
    <property type="molecule type" value="Genomic_DNA"/>
</dbReference>
<dbReference type="InterPro" id="IPR025354">
    <property type="entry name" value="DUF4258"/>
</dbReference>
<gene>
    <name evidence="1" type="ORF">A2786_02450</name>
</gene>
<accession>A0A1G1VSH3</accession>
<evidence type="ECO:0008006" key="3">
    <source>
        <dbReference type="Google" id="ProtNLM"/>
    </source>
</evidence>
<comment type="caution">
    <text evidence="1">The sequence shown here is derived from an EMBL/GenBank/DDBJ whole genome shotgun (WGS) entry which is preliminary data.</text>
</comment>
<organism evidence="1 2">
    <name type="scientific">Candidatus Chisholmbacteria bacterium RIFCSPHIGHO2_01_FULL_52_32</name>
    <dbReference type="NCBI Taxonomy" id="1797591"/>
    <lineage>
        <taxon>Bacteria</taxon>
        <taxon>Candidatus Chisholmiibacteriota</taxon>
    </lineage>
</organism>
<dbReference type="Pfam" id="PF14076">
    <property type="entry name" value="DUF4258"/>
    <property type="match status" value="1"/>
</dbReference>
<sequence>MDQHFGGVIWTNHALDRMRKRGIKQSDAWATWRNPDLSEYARIKGAWVYKKTWENQSMRVVAKKNEKEEWVILSVWTKQEKETRKPSLFRRLLKKLSL</sequence>
<dbReference type="Proteomes" id="UP000179233">
    <property type="component" value="Unassembled WGS sequence"/>
</dbReference>
<name>A0A1G1VSH3_9BACT</name>
<protein>
    <recommendedName>
        <fullName evidence="3">DUF4258 domain-containing protein</fullName>
    </recommendedName>
</protein>
<evidence type="ECO:0000313" key="2">
    <source>
        <dbReference type="Proteomes" id="UP000179233"/>
    </source>
</evidence>
<proteinExistence type="predicted"/>
<dbReference type="AlphaFoldDB" id="A0A1G1VSH3"/>
<reference evidence="1 2" key="1">
    <citation type="journal article" date="2016" name="Nat. Commun.">
        <title>Thousands of microbial genomes shed light on interconnected biogeochemical processes in an aquifer system.</title>
        <authorList>
            <person name="Anantharaman K."/>
            <person name="Brown C.T."/>
            <person name="Hug L.A."/>
            <person name="Sharon I."/>
            <person name="Castelle C.J."/>
            <person name="Probst A.J."/>
            <person name="Thomas B.C."/>
            <person name="Singh A."/>
            <person name="Wilkins M.J."/>
            <person name="Karaoz U."/>
            <person name="Brodie E.L."/>
            <person name="Williams K.H."/>
            <person name="Hubbard S.S."/>
            <person name="Banfield J.F."/>
        </authorList>
    </citation>
    <scope>NUCLEOTIDE SEQUENCE [LARGE SCALE GENOMIC DNA]</scope>
</reference>
<evidence type="ECO:0000313" key="1">
    <source>
        <dbReference type="EMBL" id="OGY18353.1"/>
    </source>
</evidence>